<gene>
    <name evidence="8" type="ORF">CD122_07865</name>
</gene>
<evidence type="ECO:0000256" key="5">
    <source>
        <dbReference type="PROSITE-ProRule" id="PRU00560"/>
    </source>
</evidence>
<feature type="domain" description="UvrD-like helicase ATP-binding" evidence="7">
    <location>
        <begin position="200"/>
        <end position="549"/>
    </location>
</feature>
<dbReference type="InterPro" id="IPR027417">
    <property type="entry name" value="P-loop_NTPase"/>
</dbReference>
<organism evidence="8 9">
    <name type="scientific">Staphylococcus rostri</name>
    <dbReference type="NCBI Taxonomy" id="522262"/>
    <lineage>
        <taxon>Bacteria</taxon>
        <taxon>Bacillati</taxon>
        <taxon>Bacillota</taxon>
        <taxon>Bacilli</taxon>
        <taxon>Bacillales</taxon>
        <taxon>Staphylococcaceae</taxon>
        <taxon>Staphylococcus</taxon>
    </lineage>
</organism>
<accession>A0A2K3YMG6</accession>
<dbReference type="InterPro" id="IPR014016">
    <property type="entry name" value="UvrD-like_ATP-bd"/>
</dbReference>
<keyword evidence="1 5" id="KW-0547">Nucleotide-binding</keyword>
<evidence type="ECO:0000256" key="6">
    <source>
        <dbReference type="SAM" id="Coils"/>
    </source>
</evidence>
<proteinExistence type="predicted"/>
<dbReference type="PANTHER" id="PTHR11070">
    <property type="entry name" value="UVRD / RECB / PCRA DNA HELICASE FAMILY MEMBER"/>
    <property type="match status" value="1"/>
</dbReference>
<dbReference type="Proteomes" id="UP000242752">
    <property type="component" value="Unassembled WGS sequence"/>
</dbReference>
<dbReference type="RefSeq" id="WP_103358443.1">
    <property type="nucleotide sequence ID" value="NZ_PPRF01000048.1"/>
</dbReference>
<dbReference type="Gene3D" id="3.40.50.300">
    <property type="entry name" value="P-loop containing nucleotide triphosphate hydrolases"/>
    <property type="match status" value="2"/>
</dbReference>
<feature type="binding site" evidence="5">
    <location>
        <begin position="221"/>
        <end position="228"/>
    </location>
    <ligand>
        <name>ATP</name>
        <dbReference type="ChEBI" id="CHEBI:30616"/>
    </ligand>
</feature>
<dbReference type="Pfam" id="PF00580">
    <property type="entry name" value="UvrD-helicase"/>
    <property type="match status" value="1"/>
</dbReference>
<keyword evidence="2 5" id="KW-0378">Hydrolase</keyword>
<dbReference type="PANTHER" id="PTHR11070:SF17">
    <property type="entry name" value="DNA HELICASE IV"/>
    <property type="match status" value="1"/>
</dbReference>
<reference evidence="8 9" key="1">
    <citation type="submission" date="2017-08" db="EMBL/GenBank/DDBJ databases">
        <title>Draft genome sequences of 64 type strains of genus Staph aureus.</title>
        <authorList>
            <person name="Cole K."/>
            <person name="Golubchik T."/>
            <person name="Russell J."/>
            <person name="Foster D."/>
            <person name="Llewelyn M."/>
            <person name="Wilson D."/>
            <person name="Crook D."/>
            <person name="Paul J."/>
        </authorList>
    </citation>
    <scope>NUCLEOTIDE SEQUENCE [LARGE SCALE GENOMIC DNA]</scope>
    <source>
        <strain evidence="8 9">DSM 21968</strain>
    </source>
</reference>
<dbReference type="GO" id="GO:0003677">
    <property type="term" value="F:DNA binding"/>
    <property type="evidence" value="ECO:0007669"/>
    <property type="project" value="InterPro"/>
</dbReference>
<keyword evidence="4 5" id="KW-0067">ATP-binding</keyword>
<dbReference type="EMBL" id="PPRF01000048">
    <property type="protein sequence ID" value="PNZ26799.1"/>
    <property type="molecule type" value="Genomic_DNA"/>
</dbReference>
<protein>
    <recommendedName>
        <fullName evidence="7">UvrD-like helicase ATP-binding domain-containing protein</fullName>
    </recommendedName>
</protein>
<evidence type="ECO:0000256" key="3">
    <source>
        <dbReference type="ARBA" id="ARBA00022806"/>
    </source>
</evidence>
<dbReference type="GO" id="GO:0043138">
    <property type="term" value="F:3'-5' DNA helicase activity"/>
    <property type="evidence" value="ECO:0007669"/>
    <property type="project" value="TreeGrafter"/>
</dbReference>
<dbReference type="GO" id="GO:0000725">
    <property type="term" value="P:recombinational repair"/>
    <property type="evidence" value="ECO:0007669"/>
    <property type="project" value="TreeGrafter"/>
</dbReference>
<evidence type="ECO:0000313" key="9">
    <source>
        <dbReference type="Proteomes" id="UP000242752"/>
    </source>
</evidence>
<keyword evidence="9" id="KW-1185">Reference proteome</keyword>
<name>A0A2K3YMG6_9STAP</name>
<evidence type="ECO:0000256" key="4">
    <source>
        <dbReference type="ARBA" id="ARBA00022840"/>
    </source>
</evidence>
<dbReference type="GO" id="GO:0005524">
    <property type="term" value="F:ATP binding"/>
    <property type="evidence" value="ECO:0007669"/>
    <property type="project" value="UniProtKB-UniRule"/>
</dbReference>
<dbReference type="GO" id="GO:0005829">
    <property type="term" value="C:cytosol"/>
    <property type="evidence" value="ECO:0007669"/>
    <property type="project" value="TreeGrafter"/>
</dbReference>
<dbReference type="AlphaFoldDB" id="A0A2K3YMG6"/>
<sequence length="683" mass="79655">MSLTFSEEQEHLSQTIEFLERELQNITASLSQSKTRIITQRKDMNNHESWMPNTKDSNTADNAQDLTSLRMQEKTYNQYEKQLKVYHQLLNRPYFGKIVLEDESLYIGTQTVTDDDYNVLICDWRAPIASLFYANELGTLSYQTANGETVYENVKGRRQFKIQKGQLINYFDSDMFIGDSDLMNYQMKASTHKLGNIVSTIQQDQNEIIRLPLNEDVVVLGPPGSGKTAIAMQRVAYLLFKYKTTVTHENLMFMTPNRLFNDYVSDVLPELGEQNIKVDNLMRLVHTIPYFKRMRVESKPAMLERVYHSDGDAKQFYTKSSIDFYRFLSQQLASSNYQLYFQDLVDRTGHTMLSRHELSTLFEKYRMNHDIPTAIQKLKNDLQDCYDKAFEQLFKKHYAELDEIDSYVGEKDELVSQAKSKTARILKPINRAIKHYTFLDISKLYEQLCHAYQVNVCLSHNTLDYEDFWALAWLYFKLIKHSDRNFRHILIDEVQDYSIFQLDCIRLLYPNAHFTYLGDLNQNFLPAPLIDFETWETPTKYLHTSYRSTKAINRYLDTLKETDTKVVGEEGEPVVTITNASVQDIRTIMAQTTHPTAIVVPSQDIGKSLYAELSAELDITLVEENDTFIPQGHVIIPYELVKGFEYHTVISWQHDCYENSNIQYIIASRAIAQLYLIVSRETF</sequence>
<feature type="coiled-coil region" evidence="6">
    <location>
        <begin position="9"/>
        <end position="36"/>
    </location>
</feature>
<evidence type="ECO:0000313" key="8">
    <source>
        <dbReference type="EMBL" id="PNZ26799.1"/>
    </source>
</evidence>
<dbReference type="InterPro" id="IPR000212">
    <property type="entry name" value="DNA_helicase_UvrD/REP"/>
</dbReference>
<keyword evidence="6" id="KW-0175">Coiled coil</keyword>
<dbReference type="SUPFAM" id="SSF52540">
    <property type="entry name" value="P-loop containing nucleoside triphosphate hydrolases"/>
    <property type="match status" value="1"/>
</dbReference>
<evidence type="ECO:0000256" key="2">
    <source>
        <dbReference type="ARBA" id="ARBA00022801"/>
    </source>
</evidence>
<dbReference type="PROSITE" id="PS51198">
    <property type="entry name" value="UVRD_HELICASE_ATP_BIND"/>
    <property type="match status" value="1"/>
</dbReference>
<dbReference type="OrthoDB" id="9787585at2"/>
<keyword evidence="3 5" id="KW-0347">Helicase</keyword>
<evidence type="ECO:0000256" key="1">
    <source>
        <dbReference type="ARBA" id="ARBA00022741"/>
    </source>
</evidence>
<comment type="caution">
    <text evidence="8">The sequence shown here is derived from an EMBL/GenBank/DDBJ whole genome shotgun (WGS) entry which is preliminary data.</text>
</comment>
<evidence type="ECO:0000259" key="7">
    <source>
        <dbReference type="PROSITE" id="PS51198"/>
    </source>
</evidence>
<dbReference type="GO" id="GO:0016787">
    <property type="term" value="F:hydrolase activity"/>
    <property type="evidence" value="ECO:0007669"/>
    <property type="project" value="UniProtKB-UniRule"/>
</dbReference>